<evidence type="ECO:0000313" key="2">
    <source>
        <dbReference type="Proteomes" id="UP000244005"/>
    </source>
</evidence>
<evidence type="ECO:0000313" key="1">
    <source>
        <dbReference type="EMBL" id="PTQ39981.1"/>
    </source>
</evidence>
<accession>A0A2R6X1N0</accession>
<gene>
    <name evidence="1" type="ORF">MARPO_0042s0031</name>
</gene>
<reference evidence="2" key="1">
    <citation type="journal article" date="2017" name="Cell">
        <title>Insights into land plant evolution garnered from the Marchantia polymorpha genome.</title>
        <authorList>
            <person name="Bowman J.L."/>
            <person name="Kohchi T."/>
            <person name="Yamato K.T."/>
            <person name="Jenkins J."/>
            <person name="Shu S."/>
            <person name="Ishizaki K."/>
            <person name="Yamaoka S."/>
            <person name="Nishihama R."/>
            <person name="Nakamura Y."/>
            <person name="Berger F."/>
            <person name="Adam C."/>
            <person name="Aki S.S."/>
            <person name="Althoff F."/>
            <person name="Araki T."/>
            <person name="Arteaga-Vazquez M.A."/>
            <person name="Balasubrmanian S."/>
            <person name="Barry K."/>
            <person name="Bauer D."/>
            <person name="Boehm C.R."/>
            <person name="Briginshaw L."/>
            <person name="Caballero-Perez J."/>
            <person name="Catarino B."/>
            <person name="Chen F."/>
            <person name="Chiyoda S."/>
            <person name="Chovatia M."/>
            <person name="Davies K.M."/>
            <person name="Delmans M."/>
            <person name="Demura T."/>
            <person name="Dierschke T."/>
            <person name="Dolan L."/>
            <person name="Dorantes-Acosta A.E."/>
            <person name="Eklund D.M."/>
            <person name="Florent S.N."/>
            <person name="Flores-Sandoval E."/>
            <person name="Fujiyama A."/>
            <person name="Fukuzawa H."/>
            <person name="Galik B."/>
            <person name="Grimanelli D."/>
            <person name="Grimwood J."/>
            <person name="Grossniklaus U."/>
            <person name="Hamada T."/>
            <person name="Haseloff J."/>
            <person name="Hetherington A.J."/>
            <person name="Higo A."/>
            <person name="Hirakawa Y."/>
            <person name="Hundley H.N."/>
            <person name="Ikeda Y."/>
            <person name="Inoue K."/>
            <person name="Inoue S.I."/>
            <person name="Ishida S."/>
            <person name="Jia Q."/>
            <person name="Kakita M."/>
            <person name="Kanazawa T."/>
            <person name="Kawai Y."/>
            <person name="Kawashima T."/>
            <person name="Kennedy M."/>
            <person name="Kinose K."/>
            <person name="Kinoshita T."/>
            <person name="Kohara Y."/>
            <person name="Koide E."/>
            <person name="Komatsu K."/>
            <person name="Kopischke S."/>
            <person name="Kubo M."/>
            <person name="Kyozuka J."/>
            <person name="Lagercrantz U."/>
            <person name="Lin S.S."/>
            <person name="Lindquist E."/>
            <person name="Lipzen A.M."/>
            <person name="Lu C.W."/>
            <person name="De Luna E."/>
            <person name="Martienssen R.A."/>
            <person name="Minamino N."/>
            <person name="Mizutani M."/>
            <person name="Mizutani M."/>
            <person name="Mochizuki N."/>
            <person name="Monte I."/>
            <person name="Mosher R."/>
            <person name="Nagasaki H."/>
            <person name="Nakagami H."/>
            <person name="Naramoto S."/>
            <person name="Nishitani K."/>
            <person name="Ohtani M."/>
            <person name="Okamoto T."/>
            <person name="Okumura M."/>
            <person name="Phillips J."/>
            <person name="Pollak B."/>
            <person name="Reinders A."/>
            <person name="Rovekamp M."/>
            <person name="Sano R."/>
            <person name="Sawa S."/>
            <person name="Schmid M.W."/>
            <person name="Shirakawa M."/>
            <person name="Solano R."/>
            <person name="Spunde A."/>
            <person name="Suetsugu N."/>
            <person name="Sugano S."/>
            <person name="Sugiyama A."/>
            <person name="Sun R."/>
            <person name="Suzuki Y."/>
            <person name="Takenaka M."/>
            <person name="Takezawa D."/>
            <person name="Tomogane H."/>
            <person name="Tsuzuki M."/>
            <person name="Ueda T."/>
            <person name="Umeda M."/>
            <person name="Ward J.M."/>
            <person name="Watanabe Y."/>
            <person name="Yazaki K."/>
            <person name="Yokoyama R."/>
            <person name="Yoshitake Y."/>
            <person name="Yotsui I."/>
            <person name="Zachgo S."/>
            <person name="Schmutz J."/>
        </authorList>
    </citation>
    <scope>NUCLEOTIDE SEQUENCE [LARGE SCALE GENOMIC DNA]</scope>
    <source>
        <strain evidence="2">Tak-1</strain>
    </source>
</reference>
<dbReference type="AlphaFoldDB" id="A0A2R6X1N0"/>
<sequence>MALSYGKTCLIVTFGLVAENQFEDYYNRLAFRMLSLGLDELCESMVETNYRLQRHCCLIAAREDGVMESQLVKVRFADTYFIL</sequence>
<keyword evidence="2" id="KW-1185">Reference proteome</keyword>
<dbReference type="EMBL" id="KZ772714">
    <property type="protein sequence ID" value="PTQ39981.1"/>
    <property type="molecule type" value="Genomic_DNA"/>
</dbReference>
<protein>
    <submittedName>
        <fullName evidence="1">Uncharacterized protein</fullName>
    </submittedName>
</protein>
<dbReference type="Proteomes" id="UP000244005">
    <property type="component" value="Unassembled WGS sequence"/>
</dbReference>
<organism evidence="1 2">
    <name type="scientific">Marchantia polymorpha</name>
    <name type="common">Common liverwort</name>
    <name type="synonym">Marchantia aquatica</name>
    <dbReference type="NCBI Taxonomy" id="3197"/>
    <lineage>
        <taxon>Eukaryota</taxon>
        <taxon>Viridiplantae</taxon>
        <taxon>Streptophyta</taxon>
        <taxon>Embryophyta</taxon>
        <taxon>Marchantiophyta</taxon>
        <taxon>Marchantiopsida</taxon>
        <taxon>Marchantiidae</taxon>
        <taxon>Marchantiales</taxon>
        <taxon>Marchantiaceae</taxon>
        <taxon>Marchantia</taxon>
    </lineage>
</organism>
<proteinExistence type="predicted"/>
<name>A0A2R6X1N0_MARPO</name>